<feature type="region of interest" description="Disordered" evidence="7">
    <location>
        <begin position="1"/>
        <end position="100"/>
    </location>
</feature>
<dbReference type="CDD" id="cd00333">
    <property type="entry name" value="MIP"/>
    <property type="match status" value="1"/>
</dbReference>
<organism evidence="9 10">
    <name type="scientific">Amylocarpus encephaloides</name>
    <dbReference type="NCBI Taxonomy" id="45428"/>
    <lineage>
        <taxon>Eukaryota</taxon>
        <taxon>Fungi</taxon>
        <taxon>Dikarya</taxon>
        <taxon>Ascomycota</taxon>
        <taxon>Pezizomycotina</taxon>
        <taxon>Leotiomycetes</taxon>
        <taxon>Helotiales</taxon>
        <taxon>Helotiales incertae sedis</taxon>
        <taxon>Amylocarpus</taxon>
    </lineage>
</organism>
<accession>A0A9P8CAB0</accession>
<feature type="transmembrane region" description="Helical" evidence="8">
    <location>
        <begin position="385"/>
        <end position="404"/>
    </location>
</feature>
<evidence type="ECO:0000256" key="3">
    <source>
        <dbReference type="ARBA" id="ARBA00022448"/>
    </source>
</evidence>
<evidence type="ECO:0000256" key="1">
    <source>
        <dbReference type="ARBA" id="ARBA00004141"/>
    </source>
</evidence>
<gene>
    <name evidence="9" type="ORF">BJ875DRAFT_417265</name>
</gene>
<dbReference type="SUPFAM" id="SSF81338">
    <property type="entry name" value="Aquaporin-like"/>
    <property type="match status" value="1"/>
</dbReference>
<dbReference type="PANTHER" id="PTHR43829">
    <property type="entry name" value="AQUAPORIN OR AQUAGLYCEROPORIN RELATED"/>
    <property type="match status" value="1"/>
</dbReference>
<feature type="compositionally biased region" description="Polar residues" evidence="7">
    <location>
        <begin position="87"/>
        <end position="100"/>
    </location>
</feature>
<dbReference type="Proteomes" id="UP000824998">
    <property type="component" value="Unassembled WGS sequence"/>
</dbReference>
<keyword evidence="6 8" id="KW-0472">Membrane</keyword>
<protein>
    <submittedName>
        <fullName evidence="9">Aquaporin-like protein</fullName>
    </submittedName>
</protein>
<evidence type="ECO:0000256" key="5">
    <source>
        <dbReference type="ARBA" id="ARBA00022989"/>
    </source>
</evidence>
<reference evidence="9" key="1">
    <citation type="journal article" date="2021" name="IMA Fungus">
        <title>Genomic characterization of three marine fungi, including Emericellopsis atlantica sp. nov. with signatures of a generalist lifestyle and marine biomass degradation.</title>
        <authorList>
            <person name="Hagestad O.C."/>
            <person name="Hou L."/>
            <person name="Andersen J.H."/>
            <person name="Hansen E.H."/>
            <person name="Altermark B."/>
            <person name="Li C."/>
            <person name="Kuhnert E."/>
            <person name="Cox R.J."/>
            <person name="Crous P.W."/>
            <person name="Spatafora J.W."/>
            <person name="Lail K."/>
            <person name="Amirebrahimi M."/>
            <person name="Lipzen A."/>
            <person name="Pangilinan J."/>
            <person name="Andreopoulos W."/>
            <person name="Hayes R.D."/>
            <person name="Ng V."/>
            <person name="Grigoriev I.V."/>
            <person name="Jackson S.A."/>
            <person name="Sutton T.D.S."/>
            <person name="Dobson A.D.W."/>
            <person name="Rama T."/>
        </authorList>
    </citation>
    <scope>NUCLEOTIDE SEQUENCE</scope>
    <source>
        <strain evidence="9">TRa018bII</strain>
    </source>
</reference>
<feature type="region of interest" description="Disordered" evidence="7">
    <location>
        <begin position="211"/>
        <end position="234"/>
    </location>
</feature>
<dbReference type="AlphaFoldDB" id="A0A9P8CAB0"/>
<sequence length="651" mass="70713">MQEDHNPPAPNLHRSGTTPSQPRAARSPASENVPLSRPRGLTESSKQSNLQPRPLSPRSQIFGRNASPNAAARENRTSNASEERESSQATRRSRVSTTNTQTFVSPGLRQRGTWTTLARNRTIRRRPTVLVASGQDADGIADEDFTLAGPPAIEVFDSNQPYVDPRYADLNPAYDQPVNSRPVWGLAKPLPRVVRARMVPTRNNSRIDVSAVDGGRQEEQPDLEQGRPEPGFRMGRLESLRKQQNARLRREESLTKKFSRTNSWVPSVASAGPPLGRVNTSLDLQPFSPVIQAIQEEDPAFMKLGGIPEGLPSLTEEGEGGTTPPHYPNDASAATTEQEDDGHTDGEWHEDDPFQAYEGIDDEIHNFHTSWSVIRLRFREPLAELLAVTVQLTIGFCANLSVATTTSTATNGDTTAWAWGLATMIGIYIAGGISGAHLNPSISIMLSLYRGFPFRRLPLYILAQLLGAFIAALVAFGIYQNDIIHFGGASLGDGGTLSSFITYPRNEWTGESTAFFNEFTATTILAIAVLALGDNANAPPGAGMSAFVIGLVITALSIAFGSNTGCAMNPARDLAPRLATLMLGYGSKNTFETAYWVWGPWCATVSGALFGGLIYDGAIFVGGESPVNYPRRRIKRSAGRWRGKRAGREKL</sequence>
<dbReference type="GO" id="GO:0015250">
    <property type="term" value="F:water channel activity"/>
    <property type="evidence" value="ECO:0007669"/>
    <property type="project" value="TreeGrafter"/>
</dbReference>
<dbReference type="InterPro" id="IPR023271">
    <property type="entry name" value="Aquaporin-like"/>
</dbReference>
<keyword evidence="10" id="KW-1185">Reference proteome</keyword>
<dbReference type="InterPro" id="IPR050363">
    <property type="entry name" value="MIP/Aquaporin"/>
</dbReference>
<evidence type="ECO:0000256" key="7">
    <source>
        <dbReference type="SAM" id="MobiDB-lite"/>
    </source>
</evidence>
<feature type="region of interest" description="Disordered" evidence="7">
    <location>
        <begin position="308"/>
        <end position="352"/>
    </location>
</feature>
<evidence type="ECO:0000256" key="2">
    <source>
        <dbReference type="ARBA" id="ARBA00006175"/>
    </source>
</evidence>
<feature type="compositionally biased region" description="Polar residues" evidence="7">
    <location>
        <begin position="42"/>
        <end position="51"/>
    </location>
</feature>
<feature type="transmembrane region" description="Helical" evidence="8">
    <location>
        <begin position="544"/>
        <end position="562"/>
    </location>
</feature>
<dbReference type="GO" id="GO:0015254">
    <property type="term" value="F:glycerol channel activity"/>
    <property type="evidence" value="ECO:0007669"/>
    <property type="project" value="TreeGrafter"/>
</dbReference>
<feature type="compositionally biased region" description="Basic and acidic residues" evidence="7">
    <location>
        <begin position="215"/>
        <end position="227"/>
    </location>
</feature>
<name>A0A9P8CAB0_9HELO</name>
<feature type="compositionally biased region" description="Basic and acidic residues" evidence="7">
    <location>
        <begin position="73"/>
        <end position="86"/>
    </location>
</feature>
<evidence type="ECO:0000256" key="8">
    <source>
        <dbReference type="SAM" id="Phobius"/>
    </source>
</evidence>
<dbReference type="PANTHER" id="PTHR43829:SF24">
    <property type="entry name" value="MIP AQUAPORIN (EUROFUNG)"/>
    <property type="match status" value="1"/>
</dbReference>
<feature type="transmembrane region" description="Helical" evidence="8">
    <location>
        <begin position="459"/>
        <end position="478"/>
    </location>
</feature>
<dbReference type="GO" id="GO:0005886">
    <property type="term" value="C:plasma membrane"/>
    <property type="evidence" value="ECO:0007669"/>
    <property type="project" value="TreeGrafter"/>
</dbReference>
<comment type="caution">
    <text evidence="9">The sequence shown here is derived from an EMBL/GenBank/DDBJ whole genome shotgun (WGS) entry which is preliminary data.</text>
</comment>
<evidence type="ECO:0000256" key="6">
    <source>
        <dbReference type="ARBA" id="ARBA00023136"/>
    </source>
</evidence>
<comment type="subcellular location">
    <subcellularLocation>
        <location evidence="1">Membrane</location>
        <topology evidence="1">Multi-pass membrane protein</topology>
    </subcellularLocation>
</comment>
<dbReference type="Gene3D" id="1.20.1080.10">
    <property type="entry name" value="Glycerol uptake facilitator protein"/>
    <property type="match status" value="1"/>
</dbReference>
<evidence type="ECO:0000313" key="10">
    <source>
        <dbReference type="Proteomes" id="UP000824998"/>
    </source>
</evidence>
<evidence type="ECO:0000313" key="9">
    <source>
        <dbReference type="EMBL" id="KAG9237946.1"/>
    </source>
</evidence>
<dbReference type="InterPro" id="IPR000425">
    <property type="entry name" value="MIP"/>
</dbReference>
<dbReference type="EMBL" id="MU251378">
    <property type="protein sequence ID" value="KAG9237946.1"/>
    <property type="molecule type" value="Genomic_DNA"/>
</dbReference>
<evidence type="ECO:0000256" key="4">
    <source>
        <dbReference type="ARBA" id="ARBA00022692"/>
    </source>
</evidence>
<keyword evidence="3" id="KW-0813">Transport</keyword>
<comment type="similarity">
    <text evidence="2">Belongs to the MIP/aquaporin (TC 1.A.8) family.</text>
</comment>
<dbReference type="PRINTS" id="PR00783">
    <property type="entry name" value="MINTRINSICP"/>
</dbReference>
<keyword evidence="5 8" id="KW-1133">Transmembrane helix</keyword>
<dbReference type="Pfam" id="PF00230">
    <property type="entry name" value="MIP"/>
    <property type="match status" value="1"/>
</dbReference>
<keyword evidence="4 8" id="KW-0812">Transmembrane</keyword>
<feature type="transmembrane region" description="Helical" evidence="8">
    <location>
        <begin position="416"/>
        <end position="438"/>
    </location>
</feature>
<proteinExistence type="inferred from homology"/>
<dbReference type="OrthoDB" id="3222at2759"/>
<feature type="transmembrane region" description="Helical" evidence="8">
    <location>
        <begin position="515"/>
        <end position="532"/>
    </location>
</feature>